<evidence type="ECO:0000256" key="2">
    <source>
        <dbReference type="SAM" id="MobiDB-lite"/>
    </source>
</evidence>
<dbReference type="PANTHER" id="PTHR13191">
    <property type="entry name" value="RIBOSOMAL RNA PROCESSING PROTEIN 7-RELATED"/>
    <property type="match status" value="1"/>
</dbReference>
<dbReference type="Gene3D" id="6.10.250.1770">
    <property type="match status" value="1"/>
</dbReference>
<dbReference type="InterPro" id="IPR040446">
    <property type="entry name" value="RRP7"/>
</dbReference>
<dbReference type="OrthoDB" id="5390at2759"/>
<name>A0A9P7B134_9HELO</name>
<comment type="caution">
    <text evidence="5">The sequence shown here is derived from an EMBL/GenBank/DDBJ whole genome shotgun (WGS) entry which is preliminary data.</text>
</comment>
<comment type="similarity">
    <text evidence="1">Belongs to the RRP7 family.</text>
</comment>
<proteinExistence type="inferred from homology"/>
<sequence>MSKIGEYTILPLSLPPTTAYPVPATHTLYLRPHAPKIPTESDSRSLFIVNVPVDSTIAHFKGVFKSLIGAGRVEDVRFEHEQRNVSSQPPTQALVVMSKKEKNKKRKRGEEDPVEIDASLPQIWDRDLLRSGSTAVVVLVDEKSVESALKTVRKLHKSKSKDDRWPVWGQGVEGKAPALGSARYLSHHKMRYPDTAILQKNVDAFMTAWNHNEDEKARSAKRQRNVPDEDGFVTVTKGGRIGPARRDDVERKQAELEEREKKKREELGDFYRFQMRERRKAEQGELVKQFEEDKKRVEAMKEKRGRFRPER</sequence>
<accession>A0A9P7B134</accession>
<dbReference type="GO" id="GO:0034456">
    <property type="term" value="C:UTP-C complex"/>
    <property type="evidence" value="ECO:0007669"/>
    <property type="project" value="TreeGrafter"/>
</dbReference>
<protein>
    <submittedName>
        <fullName evidence="5">Ribosomal RNA-processing 7</fullName>
    </submittedName>
</protein>
<dbReference type="GO" id="GO:0032545">
    <property type="term" value="C:CURI complex"/>
    <property type="evidence" value="ECO:0007669"/>
    <property type="project" value="TreeGrafter"/>
</dbReference>
<dbReference type="CDD" id="cd12950">
    <property type="entry name" value="RRP7_Rrp7p"/>
    <property type="match status" value="1"/>
</dbReference>
<dbReference type="Pfam" id="PF17799">
    <property type="entry name" value="RRM_Rrp7"/>
    <property type="match status" value="1"/>
</dbReference>
<feature type="compositionally biased region" description="Basic and acidic residues" evidence="2">
    <location>
        <begin position="244"/>
        <end position="261"/>
    </location>
</feature>
<dbReference type="PANTHER" id="PTHR13191:SF0">
    <property type="entry name" value="RIBOSOMAL RNA-PROCESSING PROTEIN 7 HOMOLOG A-RELATED"/>
    <property type="match status" value="1"/>
</dbReference>
<evidence type="ECO:0000259" key="3">
    <source>
        <dbReference type="Pfam" id="PF12923"/>
    </source>
</evidence>
<dbReference type="InterPro" id="IPR040447">
    <property type="entry name" value="RRM_Rrp7"/>
</dbReference>
<dbReference type="GO" id="GO:0006364">
    <property type="term" value="P:rRNA processing"/>
    <property type="evidence" value="ECO:0007669"/>
    <property type="project" value="TreeGrafter"/>
</dbReference>
<dbReference type="InterPro" id="IPR024326">
    <property type="entry name" value="RRP7_C"/>
</dbReference>
<dbReference type="Pfam" id="PF12923">
    <property type="entry name" value="RRP7"/>
    <property type="match status" value="1"/>
</dbReference>
<reference evidence="5" key="1">
    <citation type="submission" date="2019-07" db="EMBL/GenBank/DDBJ databases">
        <title>Hyphodiscus hymeniophilus genome sequencing and assembly.</title>
        <authorList>
            <person name="Kramer G."/>
            <person name="Nodwell J."/>
        </authorList>
    </citation>
    <scope>NUCLEOTIDE SEQUENCE</scope>
    <source>
        <strain evidence="5">ATCC 34498</strain>
    </source>
</reference>
<feature type="domain" description="Ribosomal RNA-processing protein 7 C-terminal" evidence="3">
    <location>
        <begin position="191"/>
        <end position="310"/>
    </location>
</feature>
<feature type="region of interest" description="Disordered" evidence="2">
    <location>
        <begin position="238"/>
        <end position="261"/>
    </location>
</feature>
<evidence type="ECO:0000256" key="1">
    <source>
        <dbReference type="ARBA" id="ARBA00006110"/>
    </source>
</evidence>
<evidence type="ECO:0000259" key="4">
    <source>
        <dbReference type="Pfam" id="PF17799"/>
    </source>
</evidence>
<gene>
    <name evidence="5" type="ORF">D0Z07_0090</name>
</gene>
<evidence type="ECO:0000313" key="6">
    <source>
        <dbReference type="Proteomes" id="UP000785200"/>
    </source>
</evidence>
<keyword evidence="6" id="KW-1185">Reference proteome</keyword>
<feature type="domain" description="Rrp7 RRM-like N-terminal" evidence="4">
    <location>
        <begin position="6"/>
        <end position="187"/>
    </location>
</feature>
<organism evidence="5 6">
    <name type="scientific">Hyphodiscus hymeniophilus</name>
    <dbReference type="NCBI Taxonomy" id="353542"/>
    <lineage>
        <taxon>Eukaryota</taxon>
        <taxon>Fungi</taxon>
        <taxon>Dikarya</taxon>
        <taxon>Ascomycota</taxon>
        <taxon>Pezizomycotina</taxon>
        <taxon>Leotiomycetes</taxon>
        <taxon>Helotiales</taxon>
        <taxon>Hyphodiscaceae</taxon>
        <taxon>Hyphodiscus</taxon>
    </lineage>
</organism>
<dbReference type="GO" id="GO:0000028">
    <property type="term" value="P:ribosomal small subunit assembly"/>
    <property type="evidence" value="ECO:0007669"/>
    <property type="project" value="TreeGrafter"/>
</dbReference>
<dbReference type="Proteomes" id="UP000785200">
    <property type="component" value="Unassembled WGS sequence"/>
</dbReference>
<evidence type="ECO:0000313" key="5">
    <source>
        <dbReference type="EMBL" id="KAG0652754.1"/>
    </source>
</evidence>
<dbReference type="AlphaFoldDB" id="A0A9P7B134"/>
<dbReference type="EMBL" id="VNKQ01000002">
    <property type="protein sequence ID" value="KAG0652754.1"/>
    <property type="molecule type" value="Genomic_DNA"/>
</dbReference>
<feature type="region of interest" description="Disordered" evidence="2">
    <location>
        <begin position="80"/>
        <end position="113"/>
    </location>
</feature>
<dbReference type="CDD" id="cd12293">
    <property type="entry name" value="dRRM_Rrp7p"/>
    <property type="match status" value="1"/>
</dbReference>